<gene>
    <name evidence="8" type="ORF">OPV22_022227</name>
</gene>
<evidence type="ECO:0000256" key="5">
    <source>
        <dbReference type="PROSITE-ProRule" id="PRU00176"/>
    </source>
</evidence>
<feature type="domain" description="RRM" evidence="7">
    <location>
        <begin position="387"/>
        <end position="459"/>
    </location>
</feature>
<feature type="compositionally biased region" description="Polar residues" evidence="6">
    <location>
        <begin position="357"/>
        <end position="388"/>
    </location>
</feature>
<evidence type="ECO:0000256" key="6">
    <source>
        <dbReference type="SAM" id="MobiDB-lite"/>
    </source>
</evidence>
<keyword evidence="4" id="KW-0539">Nucleus</keyword>
<proteinExistence type="predicted"/>
<feature type="domain" description="RRM" evidence="7">
    <location>
        <begin position="292"/>
        <end position="356"/>
    </location>
</feature>
<evidence type="ECO:0000256" key="3">
    <source>
        <dbReference type="ARBA" id="ARBA00022884"/>
    </source>
</evidence>
<dbReference type="InterPro" id="IPR035979">
    <property type="entry name" value="RBD_domain_sf"/>
</dbReference>
<dbReference type="InterPro" id="IPR050825">
    <property type="entry name" value="RBM42_RBP45_47-like"/>
</dbReference>
<dbReference type="PANTHER" id="PTHR47640">
    <property type="entry name" value="TRNA SELENOCYSTEINE 1-ASSOCIATED PROTEIN 1-RELATED-RELATED"/>
    <property type="match status" value="1"/>
</dbReference>
<dbReference type="FunFam" id="3.30.70.330:FF:000103">
    <property type="entry name" value="Polyadenylate-binding protein RBP47B"/>
    <property type="match status" value="1"/>
</dbReference>
<dbReference type="InterPro" id="IPR000504">
    <property type="entry name" value="RRM_dom"/>
</dbReference>
<dbReference type="SUPFAM" id="SSF54928">
    <property type="entry name" value="RNA-binding domain, RBD"/>
    <property type="match status" value="3"/>
</dbReference>
<dbReference type="GO" id="GO:0003729">
    <property type="term" value="F:mRNA binding"/>
    <property type="evidence" value="ECO:0007669"/>
    <property type="project" value="InterPro"/>
</dbReference>
<dbReference type="Pfam" id="PF00076">
    <property type="entry name" value="RRM_1"/>
    <property type="match status" value="3"/>
</dbReference>
<comment type="caution">
    <text evidence="8">The sequence shown here is derived from an EMBL/GenBank/DDBJ whole genome shotgun (WGS) entry which is preliminary data.</text>
</comment>
<comment type="subcellular location">
    <subcellularLocation>
        <location evidence="1">Nucleus</location>
    </subcellularLocation>
</comment>
<keyword evidence="2" id="KW-0677">Repeat</keyword>
<dbReference type="CDD" id="cd12346">
    <property type="entry name" value="RRM3_NGR1_NAM8_like"/>
    <property type="match status" value="1"/>
</dbReference>
<dbReference type="GO" id="GO:0005634">
    <property type="term" value="C:nucleus"/>
    <property type="evidence" value="ECO:0007669"/>
    <property type="project" value="UniProtKB-SubCell"/>
</dbReference>
<dbReference type="Gene3D" id="3.30.70.330">
    <property type="match status" value="3"/>
</dbReference>
<feature type="region of interest" description="Disordered" evidence="6">
    <location>
        <begin position="503"/>
        <end position="523"/>
    </location>
</feature>
<keyword evidence="9" id="KW-1185">Reference proteome</keyword>
<feature type="compositionally biased region" description="Low complexity" evidence="6">
    <location>
        <begin position="509"/>
        <end position="523"/>
    </location>
</feature>
<reference evidence="8 9" key="1">
    <citation type="submission" date="2022-12" db="EMBL/GenBank/DDBJ databases">
        <title>Chromosome-scale assembly of the Ensete ventricosum genome.</title>
        <authorList>
            <person name="Dussert Y."/>
            <person name="Stocks J."/>
            <person name="Wendawek A."/>
            <person name="Woldeyes F."/>
            <person name="Nichols R.A."/>
            <person name="Borrell J.S."/>
        </authorList>
    </citation>
    <scope>NUCLEOTIDE SEQUENCE [LARGE SCALE GENOMIC DNA]</scope>
    <source>
        <strain evidence="9">cv. Maze</strain>
        <tissue evidence="8">Seeds</tissue>
    </source>
</reference>
<dbReference type="FunFam" id="3.30.70.330:FF:000451">
    <property type="entry name" value="Polyadenylate-binding protein RBP45C"/>
    <property type="match status" value="1"/>
</dbReference>
<organism evidence="8 9">
    <name type="scientific">Ensete ventricosum</name>
    <name type="common">Abyssinian banana</name>
    <name type="synonym">Musa ensete</name>
    <dbReference type="NCBI Taxonomy" id="4639"/>
    <lineage>
        <taxon>Eukaryota</taxon>
        <taxon>Viridiplantae</taxon>
        <taxon>Streptophyta</taxon>
        <taxon>Embryophyta</taxon>
        <taxon>Tracheophyta</taxon>
        <taxon>Spermatophyta</taxon>
        <taxon>Magnoliopsida</taxon>
        <taxon>Liliopsida</taxon>
        <taxon>Zingiberales</taxon>
        <taxon>Musaceae</taxon>
        <taxon>Ensete</taxon>
    </lineage>
</organism>
<dbReference type="AlphaFoldDB" id="A0AAV8QKR3"/>
<dbReference type="CDD" id="cd12344">
    <property type="entry name" value="RRM1_SECp43_like"/>
    <property type="match status" value="1"/>
</dbReference>
<dbReference type="InterPro" id="IPR012677">
    <property type="entry name" value="Nucleotide-bd_a/b_plait_sf"/>
</dbReference>
<dbReference type="EMBL" id="JAQQAF010000006">
    <property type="protein sequence ID" value="KAJ8478500.1"/>
    <property type="molecule type" value="Genomic_DNA"/>
</dbReference>
<dbReference type="PROSITE" id="PS50102">
    <property type="entry name" value="RRM"/>
    <property type="match status" value="3"/>
</dbReference>
<dbReference type="GO" id="GO:0005829">
    <property type="term" value="C:cytosol"/>
    <property type="evidence" value="ECO:0007669"/>
    <property type="project" value="TreeGrafter"/>
</dbReference>
<dbReference type="SMART" id="SM00360">
    <property type="entry name" value="RRM"/>
    <property type="match status" value="3"/>
</dbReference>
<evidence type="ECO:0000256" key="4">
    <source>
        <dbReference type="ARBA" id="ARBA00023242"/>
    </source>
</evidence>
<evidence type="ECO:0000313" key="8">
    <source>
        <dbReference type="EMBL" id="KAJ8478500.1"/>
    </source>
</evidence>
<dbReference type="PANTHER" id="PTHR47640:SF48">
    <property type="entry name" value="POLYADENYLATE-BINDING PROTEIN RBP45B"/>
    <property type="match status" value="1"/>
</dbReference>
<evidence type="ECO:0000313" key="9">
    <source>
        <dbReference type="Proteomes" id="UP001222027"/>
    </source>
</evidence>
<protein>
    <recommendedName>
        <fullName evidence="7">RRM domain-containing protein</fullName>
    </recommendedName>
</protein>
<feature type="region of interest" description="Disordered" evidence="6">
    <location>
        <begin position="354"/>
        <end position="388"/>
    </location>
</feature>
<sequence length="523" mass="58540">MGFLRSHCSYSRVDKEDPEERQHLKARFLIHRTLEEADTRQRRSSSRLRACGSKKKIGLKLKRLRVVISSARICAYRQVIKRFRHLNLSLVTEVRVSPTHPSSCASGSFRAKIYPNPKSLPAGGMVQPPPMAPPPMDQQPQPQQWNMMPPQPQYYQPPPAPAMWNQQPSQVPPPVAQLVPQPQPQYQAPAPVPPLQMQYQVAPPAPAPHMAPQPASSDEIRTLWVGDLQYWMDENYLYSCFVHTGEIVSVKVIRNKQTGQSEGYGFIEFVSRAAADRILQTYNGQMMPNSEQAFRMNWATCGAVKGAKVVTDRLTGRSKGYGFVNFGDLNEQTRAMTEMNGVYCSTRPMRIGAAANKKSSGTQQQYSTNASFQTGQGAESESDPNNTTIFVGGLDPNVTDDHLRQVFSSYGEIVYVKIPVGKRCGFVQFGNRASAEEALRMLNGTMLGGQNIRLSWGRSPANKQPQQDANQWNGSFYGYTQSYDTYGYAPPHDPSMYAYATYPGYGNYQQPQQQQQQAQPPPQ</sequence>
<evidence type="ECO:0000259" key="7">
    <source>
        <dbReference type="PROSITE" id="PS50102"/>
    </source>
</evidence>
<evidence type="ECO:0000256" key="1">
    <source>
        <dbReference type="ARBA" id="ARBA00004123"/>
    </source>
</evidence>
<dbReference type="Proteomes" id="UP001222027">
    <property type="component" value="Unassembled WGS sequence"/>
</dbReference>
<name>A0AAV8QKR3_ENSVE</name>
<feature type="domain" description="RRM" evidence="7">
    <location>
        <begin position="221"/>
        <end position="301"/>
    </location>
</feature>
<accession>A0AAV8QKR3</accession>
<evidence type="ECO:0000256" key="2">
    <source>
        <dbReference type="ARBA" id="ARBA00022737"/>
    </source>
</evidence>
<keyword evidence="3 5" id="KW-0694">RNA-binding</keyword>